<name>A0ACC0VDF9_9HYPO</name>
<dbReference type="Proteomes" id="UP001163324">
    <property type="component" value="Chromosome 1"/>
</dbReference>
<reference evidence="1" key="1">
    <citation type="submission" date="2022-10" db="EMBL/GenBank/DDBJ databases">
        <title>Complete Genome of Trichothecium roseum strain YXFP-22015, a Plant Pathogen Isolated from Citrus.</title>
        <authorList>
            <person name="Wang Y."/>
            <person name="Zhu L."/>
        </authorList>
    </citation>
    <scope>NUCLEOTIDE SEQUENCE</scope>
    <source>
        <strain evidence="1">YXFP-22015</strain>
    </source>
</reference>
<proteinExistence type="predicted"/>
<organism evidence="1 2">
    <name type="scientific">Trichothecium roseum</name>
    <dbReference type="NCBI Taxonomy" id="47278"/>
    <lineage>
        <taxon>Eukaryota</taxon>
        <taxon>Fungi</taxon>
        <taxon>Dikarya</taxon>
        <taxon>Ascomycota</taxon>
        <taxon>Pezizomycotina</taxon>
        <taxon>Sordariomycetes</taxon>
        <taxon>Hypocreomycetidae</taxon>
        <taxon>Hypocreales</taxon>
        <taxon>Hypocreales incertae sedis</taxon>
        <taxon>Trichothecium</taxon>
    </lineage>
</organism>
<evidence type="ECO:0000313" key="2">
    <source>
        <dbReference type="Proteomes" id="UP001163324"/>
    </source>
</evidence>
<gene>
    <name evidence="1" type="ORF">N3K66_001011</name>
</gene>
<keyword evidence="2" id="KW-1185">Reference proteome</keyword>
<sequence length="630" mass="69327">MDQSHPSFQLNHDGVNNTPQDVLAEARKNLQMLIDSGVSKDLLHQWVDESQALQLSNPAQQSPVSSNPSSVSTNTPSSTNNSTATTTTTPLSNSPSHSPSLQAQNHHHQQQIPPQPTSLPPPPPPQCPPPPPPHIAGLQMAQQPNVLPSSITSGDIKTESFDGDGSTFLVPHNPNFAHRPRISVSSTSSGSSGHASIWSTNSAQSAMSWQSVGSNCPRMQAPLPLPPTLNGINTSPVTGMPTNAMPTSNPASAASASKHNIYWCTSCETSFKRKYDWKRHEDEFHERWRKYPCPEPGCNRSFWGSNSFNQHHKQCHGCKTCPHADKVVKFLRKRKYWACGFCSALHPSRERHVEHVARHFESGLTKAAWMHSRVVYGLMHQPLIHEAWTNLLNTKQVEHAGRRPRFSWHPSRTGRAQGFLEQENTGQLQDMLEFFSGNEQEAQWIVNAAYDMADIVFDSDRPSIPDSASSVSIQSSPSRDMGVSFNQMTAQSAMMTTSDPNASGHFSQAFGNPIFVPSQSFPQNAAQPSPDSTSHSPLTSNNHSPINPATSQMPCNGIKQEGHLPAMPLPNDADHNMMDIDYSSAASIVFDDWESMHSGMMDEQMHQQNTSGSQQAWGMMPYFGEPRVTS</sequence>
<protein>
    <submittedName>
        <fullName evidence="1">Uncharacterized protein</fullName>
    </submittedName>
</protein>
<evidence type="ECO:0000313" key="1">
    <source>
        <dbReference type="EMBL" id="KAI9904482.1"/>
    </source>
</evidence>
<dbReference type="EMBL" id="CM047940">
    <property type="protein sequence ID" value="KAI9904482.1"/>
    <property type="molecule type" value="Genomic_DNA"/>
</dbReference>
<comment type="caution">
    <text evidence="1">The sequence shown here is derived from an EMBL/GenBank/DDBJ whole genome shotgun (WGS) entry which is preliminary data.</text>
</comment>
<accession>A0ACC0VDF9</accession>